<dbReference type="InterPro" id="IPR008918">
    <property type="entry name" value="HhH2"/>
</dbReference>
<dbReference type="InterPro" id="IPR002421">
    <property type="entry name" value="5-3_exonuclease"/>
</dbReference>
<organism evidence="4">
    <name type="scientific">uncultured Caudovirales phage</name>
    <dbReference type="NCBI Taxonomy" id="2100421"/>
    <lineage>
        <taxon>Viruses</taxon>
        <taxon>Duplodnaviria</taxon>
        <taxon>Heunggongvirae</taxon>
        <taxon>Uroviricota</taxon>
        <taxon>Caudoviricetes</taxon>
        <taxon>Peduoviridae</taxon>
        <taxon>Maltschvirus</taxon>
        <taxon>Maltschvirus maltsch</taxon>
    </lineage>
</organism>
<dbReference type="SUPFAM" id="SSF47807">
    <property type="entry name" value="5' to 3' exonuclease, C-terminal subdomain"/>
    <property type="match status" value="1"/>
</dbReference>
<dbReference type="GO" id="GO:0033567">
    <property type="term" value="P:DNA replication, Okazaki fragment processing"/>
    <property type="evidence" value="ECO:0007669"/>
    <property type="project" value="InterPro"/>
</dbReference>
<reference evidence="4" key="1">
    <citation type="submission" date="2020-04" db="EMBL/GenBank/DDBJ databases">
        <authorList>
            <person name="Chiriac C."/>
            <person name="Salcher M."/>
            <person name="Ghai R."/>
            <person name="Kavagutti S V."/>
        </authorList>
    </citation>
    <scope>NUCLEOTIDE SEQUENCE</scope>
</reference>
<accession>A0A6J5M2N0</accession>
<dbReference type="PANTHER" id="PTHR42646">
    <property type="entry name" value="FLAP ENDONUCLEASE XNI"/>
    <property type="match status" value="1"/>
</dbReference>
<dbReference type="SUPFAM" id="SSF88723">
    <property type="entry name" value="PIN domain-like"/>
    <property type="match status" value="1"/>
</dbReference>
<dbReference type="InterPro" id="IPR029060">
    <property type="entry name" value="PIN-like_dom_sf"/>
</dbReference>
<dbReference type="EMBL" id="LR796358">
    <property type="protein sequence ID" value="CAB4139220.1"/>
    <property type="molecule type" value="Genomic_DNA"/>
</dbReference>
<sequence>MRILVDGDIVAYRAAYSTEGEPPETAKEKADELMDNIAFDTTTRGEELEVFLTGKGNFRYDLSPTYKANRKDTPRPEHLGLVREHLVEEWDAVVSSGQEADDLIAIRATELAYDCTIVSTDKDFKQIPCRHYNPNKGEWATVGEFEGTMFFYSQIVMGDRADNIEGIYGVGPVKAKRLLSECTTEQELYDKVLGAYDNDEERVLTNARLLWLRRKEEDVWYPPNQR</sequence>
<dbReference type="Gene3D" id="3.40.50.1010">
    <property type="entry name" value="5'-nuclease"/>
    <property type="match status" value="1"/>
</dbReference>
<keyword evidence="4" id="KW-0269">Exonuclease</keyword>
<dbReference type="InterPro" id="IPR036279">
    <property type="entry name" value="5-3_exonuclease_C_sf"/>
</dbReference>
<evidence type="ECO:0000256" key="1">
    <source>
        <dbReference type="ARBA" id="ARBA00022722"/>
    </source>
</evidence>
<dbReference type="GO" id="GO:0017108">
    <property type="term" value="F:5'-flap endonuclease activity"/>
    <property type="evidence" value="ECO:0007669"/>
    <property type="project" value="InterPro"/>
</dbReference>
<dbReference type="SMART" id="SM00475">
    <property type="entry name" value="53EXOc"/>
    <property type="match status" value="1"/>
</dbReference>
<dbReference type="InterPro" id="IPR038969">
    <property type="entry name" value="FEN"/>
</dbReference>
<name>A0A6J5M2N0_9CAUD</name>
<dbReference type="Gene3D" id="1.10.150.20">
    <property type="entry name" value="5' to 3' exonuclease, C-terminal subdomain"/>
    <property type="match status" value="1"/>
</dbReference>
<evidence type="ECO:0000259" key="3">
    <source>
        <dbReference type="SMART" id="SM00475"/>
    </source>
</evidence>
<proteinExistence type="predicted"/>
<evidence type="ECO:0000256" key="2">
    <source>
        <dbReference type="ARBA" id="ARBA00022801"/>
    </source>
</evidence>
<dbReference type="GO" id="GO:0003677">
    <property type="term" value="F:DNA binding"/>
    <property type="evidence" value="ECO:0007669"/>
    <property type="project" value="InterPro"/>
</dbReference>
<dbReference type="SMART" id="SM00279">
    <property type="entry name" value="HhH2"/>
    <property type="match status" value="1"/>
</dbReference>
<dbReference type="Pfam" id="PF02739">
    <property type="entry name" value="5_3_exonuc_N"/>
    <property type="match status" value="1"/>
</dbReference>
<evidence type="ECO:0000313" key="4">
    <source>
        <dbReference type="EMBL" id="CAB4139220.1"/>
    </source>
</evidence>
<dbReference type="PANTHER" id="PTHR42646:SF4">
    <property type="entry name" value="5'-3' EXONUCLEASE FAMILY PROTEIN"/>
    <property type="match status" value="1"/>
</dbReference>
<dbReference type="GO" id="GO:0008409">
    <property type="term" value="F:5'-3' exonuclease activity"/>
    <property type="evidence" value="ECO:0007669"/>
    <property type="project" value="InterPro"/>
</dbReference>
<dbReference type="InterPro" id="IPR020046">
    <property type="entry name" value="5-3_exonucl_a-hlix_arch_N"/>
</dbReference>
<protein>
    <submittedName>
        <fullName evidence="4">Exo 5'-3' exonuclease (Including N-terminal domain of PolI)</fullName>
    </submittedName>
</protein>
<keyword evidence="1" id="KW-0540">Nuclease</keyword>
<gene>
    <name evidence="4" type="ORF">UFOVP343_51</name>
</gene>
<feature type="domain" description="5'-3' exonuclease" evidence="3">
    <location>
        <begin position="1"/>
        <end position="222"/>
    </location>
</feature>
<keyword evidence="2" id="KW-0378">Hydrolase</keyword>